<gene>
    <name evidence="1" type="ORF">CEUSTIGMA_g2772.t1</name>
</gene>
<dbReference type="Proteomes" id="UP000232323">
    <property type="component" value="Unassembled WGS sequence"/>
</dbReference>
<proteinExistence type="predicted"/>
<reference evidence="1 2" key="1">
    <citation type="submission" date="2017-08" db="EMBL/GenBank/DDBJ databases">
        <title>Acidophilic green algal genome provides insights into adaptation to an acidic environment.</title>
        <authorList>
            <person name="Hirooka S."/>
            <person name="Hirose Y."/>
            <person name="Kanesaki Y."/>
            <person name="Higuchi S."/>
            <person name="Fujiwara T."/>
            <person name="Onuma R."/>
            <person name="Era A."/>
            <person name="Ohbayashi R."/>
            <person name="Uzuka A."/>
            <person name="Nozaki H."/>
            <person name="Yoshikawa H."/>
            <person name="Miyagishima S.Y."/>
        </authorList>
    </citation>
    <scope>NUCLEOTIDE SEQUENCE [LARGE SCALE GENOMIC DNA]</scope>
    <source>
        <strain evidence="1 2">NIES-2499</strain>
    </source>
</reference>
<dbReference type="SMART" id="SM00320">
    <property type="entry name" value="WD40"/>
    <property type="match status" value="5"/>
</dbReference>
<name>A0A250WWW9_9CHLO</name>
<dbReference type="SUPFAM" id="SSF50978">
    <property type="entry name" value="WD40 repeat-like"/>
    <property type="match status" value="1"/>
</dbReference>
<evidence type="ECO:0000313" key="1">
    <source>
        <dbReference type="EMBL" id="GAX75327.1"/>
    </source>
</evidence>
<dbReference type="InterPro" id="IPR052778">
    <property type="entry name" value="Centrosome-WD_assoc"/>
</dbReference>
<sequence>MNLPYFIPETQYVADVYHKYTFPMDFSETYKCSGPQPAFSPDGRYVAAAVEYRLVIRDAETLAVVQLYSCLDRIDHFQWSPNSMYILCGLFSRAIIQIWSAVQADWTCKIDEGPAGVQAATWSPDGTAVVLTASFNIRTTVWSLKDRHCHYLPGSKSGAIKNIDFSPCGLYMAQLERYDCHDHISIYLTSSWAQQLHFRTATSDAVDLSWSPDGTCLAVMDGPLYCKVAIHVTDGRILAEHQELLDGLGIKCMSWDSSGQFLALGGYDERLRILDNVTWQPLLDEKHPISLTGPRNPGVVLYREVEEDAVQCSPTSHNSVTVGSLSLMNKSPSRVLKSETRSRYLLCELPAHLPHKIPDKSTPNPRMGIGVIRWSPDGRYLATTSEVMPQVVWVWDLEAGQLGTVLQHASEVTDFDWAPSQETSGASVSLLAIVTQGSKLYMWASAGASVVHIPLKDFQAQKLAWAPGGLSFILTSKDCFSCAYLATAAHA</sequence>
<dbReference type="AlphaFoldDB" id="A0A250WWW9"/>
<dbReference type="GO" id="GO:0005815">
    <property type="term" value="C:microtubule organizing center"/>
    <property type="evidence" value="ECO:0007669"/>
    <property type="project" value="TreeGrafter"/>
</dbReference>
<evidence type="ECO:0008006" key="3">
    <source>
        <dbReference type="Google" id="ProtNLM"/>
    </source>
</evidence>
<dbReference type="InterPro" id="IPR036322">
    <property type="entry name" value="WD40_repeat_dom_sf"/>
</dbReference>
<organism evidence="1 2">
    <name type="scientific">Chlamydomonas eustigma</name>
    <dbReference type="NCBI Taxonomy" id="1157962"/>
    <lineage>
        <taxon>Eukaryota</taxon>
        <taxon>Viridiplantae</taxon>
        <taxon>Chlorophyta</taxon>
        <taxon>core chlorophytes</taxon>
        <taxon>Chlorophyceae</taxon>
        <taxon>CS clade</taxon>
        <taxon>Chlamydomonadales</taxon>
        <taxon>Chlamydomonadaceae</taxon>
        <taxon>Chlamydomonas</taxon>
    </lineage>
</organism>
<dbReference type="PANTHER" id="PTHR16220:SF0">
    <property type="entry name" value="WD REPEAT-CONTAINING PROTEIN WRAP73"/>
    <property type="match status" value="1"/>
</dbReference>
<dbReference type="Gene3D" id="2.130.10.10">
    <property type="entry name" value="YVTN repeat-like/Quinoprotein amine dehydrogenase"/>
    <property type="match status" value="3"/>
</dbReference>
<dbReference type="OrthoDB" id="308690at2759"/>
<dbReference type="InterPro" id="IPR001680">
    <property type="entry name" value="WD40_rpt"/>
</dbReference>
<dbReference type="InterPro" id="IPR015943">
    <property type="entry name" value="WD40/YVTN_repeat-like_dom_sf"/>
</dbReference>
<dbReference type="GO" id="GO:1990811">
    <property type="term" value="C:MWP complex"/>
    <property type="evidence" value="ECO:0007669"/>
    <property type="project" value="TreeGrafter"/>
</dbReference>
<protein>
    <recommendedName>
        <fullName evidence="3">Anaphase-promoting complex subunit 4 WD40 domain-containing protein</fullName>
    </recommendedName>
</protein>
<evidence type="ECO:0000313" key="2">
    <source>
        <dbReference type="Proteomes" id="UP000232323"/>
    </source>
</evidence>
<keyword evidence="2" id="KW-1185">Reference proteome</keyword>
<accession>A0A250WWW9</accession>
<dbReference type="Pfam" id="PF00400">
    <property type="entry name" value="WD40"/>
    <property type="match status" value="1"/>
</dbReference>
<dbReference type="PANTHER" id="PTHR16220">
    <property type="entry name" value="WD REPEAT PROTEIN 8-RELATED"/>
    <property type="match status" value="1"/>
</dbReference>
<comment type="caution">
    <text evidence="1">The sequence shown here is derived from an EMBL/GenBank/DDBJ whole genome shotgun (WGS) entry which is preliminary data.</text>
</comment>
<dbReference type="EMBL" id="BEGY01000011">
    <property type="protein sequence ID" value="GAX75327.1"/>
    <property type="molecule type" value="Genomic_DNA"/>
</dbReference>